<accession>A0ABR2HH22</accession>
<feature type="transmembrane region" description="Helical" evidence="2">
    <location>
        <begin position="1425"/>
        <end position="1447"/>
    </location>
</feature>
<keyword evidence="5" id="KW-1185">Reference proteome</keyword>
<evidence type="ECO:0000313" key="5">
    <source>
        <dbReference type="Proteomes" id="UP001470230"/>
    </source>
</evidence>
<evidence type="ECO:0000256" key="1">
    <source>
        <dbReference type="SAM" id="MobiDB-lite"/>
    </source>
</evidence>
<evidence type="ECO:0000313" key="4">
    <source>
        <dbReference type="EMBL" id="KAK8846029.1"/>
    </source>
</evidence>
<name>A0ABR2HH22_9EUKA</name>
<keyword evidence="2" id="KW-0472">Membrane</keyword>
<keyword evidence="2" id="KW-1133">Transmembrane helix</keyword>
<feature type="signal peptide" evidence="3">
    <location>
        <begin position="1"/>
        <end position="16"/>
    </location>
</feature>
<evidence type="ECO:0000256" key="3">
    <source>
        <dbReference type="SAM" id="SignalP"/>
    </source>
</evidence>
<feature type="region of interest" description="Disordered" evidence="1">
    <location>
        <begin position="1046"/>
        <end position="1088"/>
    </location>
</feature>
<evidence type="ECO:0000256" key="2">
    <source>
        <dbReference type="SAM" id="Phobius"/>
    </source>
</evidence>
<proteinExistence type="predicted"/>
<gene>
    <name evidence="4" type="ORF">M9Y10_020030</name>
</gene>
<reference evidence="4 5" key="1">
    <citation type="submission" date="2024-04" db="EMBL/GenBank/DDBJ databases">
        <title>Tritrichomonas musculus Genome.</title>
        <authorList>
            <person name="Alves-Ferreira E."/>
            <person name="Grigg M."/>
            <person name="Lorenzi H."/>
            <person name="Galac M."/>
        </authorList>
    </citation>
    <scope>NUCLEOTIDE SEQUENCE [LARGE SCALE GENOMIC DNA]</scope>
    <source>
        <strain evidence="4 5">EAF2021</strain>
    </source>
</reference>
<dbReference type="Proteomes" id="UP001470230">
    <property type="component" value="Unassembled WGS sequence"/>
</dbReference>
<protein>
    <submittedName>
        <fullName evidence="4">Uncharacterized protein</fullName>
    </submittedName>
</protein>
<feature type="compositionally biased region" description="Low complexity" evidence="1">
    <location>
        <begin position="1051"/>
        <end position="1083"/>
    </location>
</feature>
<dbReference type="EMBL" id="JAPFFF010000029">
    <property type="protein sequence ID" value="KAK8846029.1"/>
    <property type="molecule type" value="Genomic_DNA"/>
</dbReference>
<keyword evidence="3" id="KW-0732">Signal</keyword>
<organism evidence="4 5">
    <name type="scientific">Tritrichomonas musculus</name>
    <dbReference type="NCBI Taxonomy" id="1915356"/>
    <lineage>
        <taxon>Eukaryota</taxon>
        <taxon>Metamonada</taxon>
        <taxon>Parabasalia</taxon>
        <taxon>Tritrichomonadida</taxon>
        <taxon>Tritrichomonadidae</taxon>
        <taxon>Tritrichomonas</taxon>
    </lineage>
</organism>
<sequence>MFFSFILCFLAKSSLLNEEYTLDFTKYPNYYFVISKEKFELRTSTWGDPIATFEEITDGIINLNFIAQIKTNGKSSILLYPYSNPTATVNITIKNSDPSTNLPIYLSYYSDGSYSSSVTFIVDSPNLLKVEKAYSGADIKIKTIEDSQLLTHILPVNQRNKFVICFNSSDCSERDGITIQSDETYLSSIIEANLSSHVKTLISTNIIEYVKIYFNGETEGFKINGLPYNQIEKIELIGQSKEAPQIINLQENEDTESLKKWEIQYIQFSVPDNSNYIFNEIFVKDTENVFPENANYQIRTSHEIRSINSGNSPFQGARSIDLAIFDISFSFETNNDVTILSKSDDISITGSSPNLIATIPFLKAGTFRISAKNEKNPAKNKVIIKGDNSNKAFDLFIESSDQIPIEFIDWTDSKYSDFNFDFYSKNSDDLIIDCDTNQSIKYRHYNLEQTRLFWESPFEENNYVFCLSSEKCDQPSHYRRDILQVPIPGENLTDITAKLHNQLDELRRIDIHYLYLFLNGEDDGIQLDLLPYLSGENLAKIGFVNDDSNSNLIDVNIKSMPNTEDNIWEINKCKLNIDPSVSNYWIRDLYSIDDGQISGEGIEVVQKNFLVHVDVSGSDQRVLIAENSFSCLNITFQRNDHVTLSVKTGKTPHNLIFDHKDSVKRTSSIEVNIESADEDSYDVPILFSESWHQIPIKSVGSIKINADSSTNIVFHSIPEKIKVEIFKNDKIIEKIPTNCDQDKLLICYGSDECSSQGKFVLNDDELLLAASTEKVFSEIIELISSNENKHYKYIKLLLLPNSDDYIIKFQDFPTERFNKLELFGFVNTIKVLLTEETETENIKYLILNSVKFNQIKGNTKNYTFQDLTVNDTTNVFPDVYTHDNSNIFIKTARLIVFTNANILGLTPVKGHIETLIFEVNPNLLNQDYVISMRGKSIFFNASLTNDYGGGSPSIGDLPCSNYFIHLNGPNIKNHRVYINRLDSRTDFPNISFIIDKFNNVVPIQFECKGAEKTREFDYNFFSDDSSYYELINNSCNVFSINETINDPSPLPTQSKSPSETPSKSPLPLSTPSFSPSQSSTPLKTTIPEQPILSFTSNSDSFEMNSNGYIEGDTGKVIVDNNSQIITAVSFNSKNIEIKESENAYSSLIPLYFIANSDESTIKINENVKASNIGFYSDKSPTLVINKNDIPLSFLNRIMNGGSITISLNDTDKENPTKSLKFKEITNQKGEFQLKVPSSINSVSLKNLVMNYYSKLRINRNDDVSKASLLDDDIQLTVTNDFKVSSQSEVEIENLILDGKLNIYSDSHLNIEKDAQFNQNSCIEIFVSNSEPNSNPIFKIGNVKNAPPRIVFVPNDESESFSNLNLIRAENINCDNFADNVFVRQNGEDVLIDKNSCKVVSENIVFSYSSTKKKDDKKGGKLSTGAIVGIVIACIVVVIIIIVVAVLLNKRKRNEKLISEKENKDNDEHSDSVAI</sequence>
<keyword evidence="2" id="KW-0812">Transmembrane</keyword>
<comment type="caution">
    <text evidence="4">The sequence shown here is derived from an EMBL/GenBank/DDBJ whole genome shotgun (WGS) entry which is preliminary data.</text>
</comment>
<feature type="chain" id="PRO_5047247832" evidence="3">
    <location>
        <begin position="17"/>
        <end position="1474"/>
    </location>
</feature>